<sequence>MIKQILKFIVPYVIFGLVLSGCSGELKTKTIIIPDSEESNPIQTVNEDFVVNKIYKLMEEDTSNGDILGWADKEQVLGVFGRKDKERSLERIDYSYNSRQKLINIAANTEVENVSPNGVYLVKTAANEDGQRKLLLHNLTDNKEDVITEIVKTNIRTNPVTWSNNSRFVASLQWDRNKAETKLIIYDVISRSANELLFPNRNERDMIYNVKVSDDGKSVLLMKFADGQTYVVYGKLVGSEMANQYEQPVNSEGSFDFINDDQIMFVGQKGTLYLYDIRNANTTILLDQIGSFGLSSDRKYIAFSKGRESIYVAKLQGNTVVNEIEIYKGMIPFQMNWSKDNKKILIYGWRSYGPLPVAVPRPALTTTPERNGPFIIEFK</sequence>
<reference evidence="1 2" key="1">
    <citation type="submission" date="2022-08" db="EMBL/GenBank/DDBJ databases">
        <title>Paenibacillus endoradicis sp. nov., Paenibacillus radicibacter sp. nov and Paenibacillus pararadicis sp. nov., three cold-adapted plant growth-promoting bacteria isolated from root of Larix gmelinii in Great Khingan.</title>
        <authorList>
            <person name="Xue H."/>
        </authorList>
    </citation>
    <scope>NUCLEOTIDE SEQUENCE [LARGE SCALE GENOMIC DNA]</scope>
    <source>
        <strain evidence="1 2">N5-1-1-5</strain>
    </source>
</reference>
<dbReference type="PROSITE" id="PS51257">
    <property type="entry name" value="PROKAR_LIPOPROTEIN"/>
    <property type="match status" value="1"/>
</dbReference>
<organism evidence="1 2">
    <name type="scientific">Paenibacillus radicis</name>
    <name type="common">ex Xue et al. 2023</name>
    <dbReference type="NCBI Taxonomy" id="2972489"/>
    <lineage>
        <taxon>Bacteria</taxon>
        <taxon>Bacillati</taxon>
        <taxon>Bacillota</taxon>
        <taxon>Bacilli</taxon>
        <taxon>Bacillales</taxon>
        <taxon>Paenibacillaceae</taxon>
        <taxon>Paenibacillus</taxon>
    </lineage>
</organism>
<evidence type="ECO:0008006" key="3">
    <source>
        <dbReference type="Google" id="ProtNLM"/>
    </source>
</evidence>
<dbReference type="RefSeq" id="WP_258213385.1">
    <property type="nucleotide sequence ID" value="NZ_JANQBD010000007.1"/>
</dbReference>
<dbReference type="InterPro" id="IPR015943">
    <property type="entry name" value="WD40/YVTN_repeat-like_dom_sf"/>
</dbReference>
<accession>A0ABT1YF11</accession>
<dbReference type="EMBL" id="JANQBD010000007">
    <property type="protein sequence ID" value="MCR8631787.1"/>
    <property type="molecule type" value="Genomic_DNA"/>
</dbReference>
<gene>
    <name evidence="1" type="ORF">NV381_11275</name>
</gene>
<comment type="caution">
    <text evidence="1">The sequence shown here is derived from an EMBL/GenBank/DDBJ whole genome shotgun (WGS) entry which is preliminary data.</text>
</comment>
<evidence type="ECO:0000313" key="1">
    <source>
        <dbReference type="EMBL" id="MCR8631787.1"/>
    </source>
</evidence>
<evidence type="ECO:0000313" key="2">
    <source>
        <dbReference type="Proteomes" id="UP001300012"/>
    </source>
</evidence>
<name>A0ABT1YF11_9BACL</name>
<dbReference type="Proteomes" id="UP001300012">
    <property type="component" value="Unassembled WGS sequence"/>
</dbReference>
<keyword evidence="2" id="KW-1185">Reference proteome</keyword>
<proteinExistence type="predicted"/>
<protein>
    <recommendedName>
        <fullName evidence="3">WD40 repeat domain-containing protein</fullName>
    </recommendedName>
</protein>
<dbReference type="Gene3D" id="2.130.10.10">
    <property type="entry name" value="YVTN repeat-like/Quinoprotein amine dehydrogenase"/>
    <property type="match status" value="1"/>
</dbReference>
<dbReference type="SUPFAM" id="SSF82171">
    <property type="entry name" value="DPP6 N-terminal domain-like"/>
    <property type="match status" value="1"/>
</dbReference>